<dbReference type="Proteomes" id="UP001651158">
    <property type="component" value="Unassembled WGS sequence"/>
</dbReference>
<protein>
    <submittedName>
        <fullName evidence="1">Uncharacterized protein</fullName>
    </submittedName>
</protein>
<comment type="caution">
    <text evidence="1">The sequence shown here is derived from an EMBL/GenBank/DDBJ whole genome shotgun (WGS) entry which is preliminary data.</text>
</comment>
<gene>
    <name evidence="1" type="ORF">TcWFU_005183</name>
</gene>
<evidence type="ECO:0000313" key="2">
    <source>
        <dbReference type="Proteomes" id="UP001651158"/>
    </source>
</evidence>
<proteinExistence type="predicted"/>
<accession>A0ABR4QB40</accession>
<reference evidence="1 2" key="1">
    <citation type="journal article" date="2022" name="Front. Cell. Infect. Microbiol.">
        <title>The Genomes of Two Strains of Taenia crassiceps the Animal Model for the Study of Human Cysticercosis.</title>
        <authorList>
            <person name="Bobes R.J."/>
            <person name="Estrada K."/>
            <person name="Rios-Valencia D.G."/>
            <person name="Calderon-Gallegos A."/>
            <person name="de la Torre P."/>
            <person name="Carrero J.C."/>
            <person name="Sanchez-Flores A."/>
            <person name="Laclette J.P."/>
        </authorList>
    </citation>
    <scope>NUCLEOTIDE SEQUENCE [LARGE SCALE GENOMIC DNA]</scope>
    <source>
        <strain evidence="1">WFUcys</strain>
    </source>
</reference>
<sequence length="104" mass="12151">MPIICIFRLDDTRNWGFARHHLRANVNEVRFSKIQLIRRLNVFSGGKHSPPDYLPNEADFQVMMLHFKQTVSQLCLPPSREARFCSSYLLTAVRERHHEGVSKS</sequence>
<keyword evidence="2" id="KW-1185">Reference proteome</keyword>
<evidence type="ECO:0000313" key="1">
    <source>
        <dbReference type="EMBL" id="KAL5106834.1"/>
    </source>
</evidence>
<organism evidence="1 2">
    <name type="scientific">Taenia crassiceps</name>
    <dbReference type="NCBI Taxonomy" id="6207"/>
    <lineage>
        <taxon>Eukaryota</taxon>
        <taxon>Metazoa</taxon>
        <taxon>Spiralia</taxon>
        <taxon>Lophotrochozoa</taxon>
        <taxon>Platyhelminthes</taxon>
        <taxon>Cestoda</taxon>
        <taxon>Eucestoda</taxon>
        <taxon>Cyclophyllidea</taxon>
        <taxon>Taeniidae</taxon>
        <taxon>Taenia</taxon>
    </lineage>
</organism>
<dbReference type="EMBL" id="JAKROA010000005">
    <property type="protein sequence ID" value="KAL5106834.1"/>
    <property type="molecule type" value="Genomic_DNA"/>
</dbReference>
<name>A0ABR4QB40_9CEST</name>